<dbReference type="PANTHER" id="PTHR43610">
    <property type="entry name" value="BLL6696 PROTEIN"/>
    <property type="match status" value="1"/>
</dbReference>
<accession>A0ABQ3BY50</accession>
<dbReference type="Proteomes" id="UP000643403">
    <property type="component" value="Unassembled WGS sequence"/>
</dbReference>
<reference evidence="3" key="1">
    <citation type="journal article" date="2019" name="Int. J. Syst. Evol. Microbiol.">
        <title>The Global Catalogue of Microorganisms (GCM) 10K type strain sequencing project: providing services to taxonomists for standard genome sequencing and annotation.</title>
        <authorList>
            <consortium name="The Broad Institute Genomics Platform"/>
            <consortium name="The Broad Institute Genome Sequencing Center for Infectious Disease"/>
            <person name="Wu L."/>
            <person name="Ma J."/>
        </authorList>
    </citation>
    <scope>NUCLEOTIDE SEQUENCE [LARGE SCALE GENOMIC DNA]</scope>
    <source>
        <strain evidence="3">KCTC 22558</strain>
    </source>
</reference>
<dbReference type="InterPro" id="IPR000182">
    <property type="entry name" value="GNAT_dom"/>
</dbReference>
<comment type="caution">
    <text evidence="2">The sequence shown here is derived from an EMBL/GenBank/DDBJ whole genome shotgun (WGS) entry which is preliminary data.</text>
</comment>
<dbReference type="SUPFAM" id="SSF55729">
    <property type="entry name" value="Acyl-CoA N-acyltransferases (Nat)"/>
    <property type="match status" value="1"/>
</dbReference>
<dbReference type="Gene3D" id="3.40.630.30">
    <property type="match status" value="1"/>
</dbReference>
<dbReference type="EMBL" id="BMXY01000001">
    <property type="protein sequence ID" value="GGZ61146.1"/>
    <property type="molecule type" value="Genomic_DNA"/>
</dbReference>
<gene>
    <name evidence="2" type="primary">argA</name>
    <name evidence="2" type="ORF">GCM10008101_13900</name>
</gene>
<dbReference type="PROSITE" id="PS51186">
    <property type="entry name" value="GNAT"/>
    <property type="match status" value="1"/>
</dbReference>
<dbReference type="Pfam" id="PF13302">
    <property type="entry name" value="Acetyltransf_3"/>
    <property type="match status" value="1"/>
</dbReference>
<dbReference type="InterPro" id="IPR016181">
    <property type="entry name" value="Acyl_CoA_acyltransferase"/>
</dbReference>
<evidence type="ECO:0000259" key="1">
    <source>
        <dbReference type="PROSITE" id="PS51186"/>
    </source>
</evidence>
<dbReference type="PANTHER" id="PTHR43610:SF1">
    <property type="entry name" value="N-ACETYLTRANSFERASE DOMAIN-CONTAINING PROTEIN"/>
    <property type="match status" value="1"/>
</dbReference>
<protein>
    <submittedName>
        <fullName evidence="2">N-acetyltransferase</fullName>
    </submittedName>
</protein>
<feature type="domain" description="N-acetyltransferase" evidence="1">
    <location>
        <begin position="17"/>
        <end position="182"/>
    </location>
</feature>
<sequence length="199" mass="21724">MTDVDGWRIPLLSGRHVTLLPLQAQHAAALACAAADGELWTLAYTSVPAPGEEADYIRGALASRDRGESMPFVVLDAQGEVIGSTRFYAIDRGVPTLSLGYTWYAARAQRTAVNTEAKRLLLGHAFDVLGCESVALETSHLNTRSQAAIERLGAKRDGVLRAHMRHRDGSLRDSYRYSILRAEWPAVAARLDGLLEARP</sequence>
<keyword evidence="3" id="KW-1185">Reference proteome</keyword>
<dbReference type="RefSeq" id="WP_229790697.1">
    <property type="nucleotide sequence ID" value="NZ_BMXY01000001.1"/>
</dbReference>
<evidence type="ECO:0000313" key="3">
    <source>
        <dbReference type="Proteomes" id="UP000643403"/>
    </source>
</evidence>
<organism evidence="2 3">
    <name type="scientific">Cognatilysobacter xinjiangensis</name>
    <dbReference type="NCBI Taxonomy" id="546892"/>
    <lineage>
        <taxon>Bacteria</taxon>
        <taxon>Pseudomonadati</taxon>
        <taxon>Pseudomonadota</taxon>
        <taxon>Gammaproteobacteria</taxon>
        <taxon>Lysobacterales</taxon>
        <taxon>Lysobacteraceae</taxon>
        <taxon>Cognatilysobacter</taxon>
    </lineage>
</organism>
<evidence type="ECO:0000313" key="2">
    <source>
        <dbReference type="EMBL" id="GGZ61146.1"/>
    </source>
</evidence>
<proteinExistence type="predicted"/>
<name>A0ABQ3BY50_9GAMM</name>